<organism evidence="4 5">
    <name type="scientific">Achromobacter anxifer</name>
    <dbReference type="NCBI Taxonomy" id="1287737"/>
    <lineage>
        <taxon>Bacteria</taxon>
        <taxon>Pseudomonadati</taxon>
        <taxon>Pseudomonadota</taxon>
        <taxon>Betaproteobacteria</taxon>
        <taxon>Burkholderiales</taxon>
        <taxon>Alcaligenaceae</taxon>
        <taxon>Achromobacter</taxon>
    </lineage>
</organism>
<name>A0A6S7BUV3_9BURK</name>
<dbReference type="PANTHER" id="PTHR44943:SF8">
    <property type="entry name" value="TPR REPEAT-CONTAINING PROTEIN MJ0263"/>
    <property type="match status" value="1"/>
</dbReference>
<evidence type="ECO:0000313" key="4">
    <source>
        <dbReference type="EMBL" id="CAB3818259.1"/>
    </source>
</evidence>
<proteinExistence type="predicted"/>
<dbReference type="SUPFAM" id="SSF48371">
    <property type="entry name" value="ARM repeat"/>
    <property type="match status" value="1"/>
</dbReference>
<keyword evidence="2" id="KW-0802">TPR repeat</keyword>
<dbReference type="InterPro" id="IPR016024">
    <property type="entry name" value="ARM-type_fold"/>
</dbReference>
<dbReference type="Pfam" id="PF13174">
    <property type="entry name" value="TPR_6"/>
    <property type="match status" value="1"/>
</dbReference>
<evidence type="ECO:0000256" key="3">
    <source>
        <dbReference type="SAM" id="MobiDB-lite"/>
    </source>
</evidence>
<dbReference type="Proteomes" id="UP000494117">
    <property type="component" value="Unassembled WGS sequence"/>
</dbReference>
<evidence type="ECO:0000256" key="2">
    <source>
        <dbReference type="ARBA" id="ARBA00022803"/>
    </source>
</evidence>
<dbReference type="PANTHER" id="PTHR44943">
    <property type="entry name" value="CELLULOSE SYNTHASE OPERON PROTEIN C"/>
    <property type="match status" value="1"/>
</dbReference>
<dbReference type="Gene3D" id="1.25.40.10">
    <property type="entry name" value="Tetratricopeptide repeat domain"/>
    <property type="match status" value="4"/>
</dbReference>
<dbReference type="EMBL" id="CADILG010000001">
    <property type="protein sequence ID" value="CAB3818259.1"/>
    <property type="molecule type" value="Genomic_DNA"/>
</dbReference>
<protein>
    <recommendedName>
        <fullName evidence="6">Beta-barrel assembly-enhancing protease</fullName>
    </recommendedName>
</protein>
<dbReference type="RefSeq" id="WP_175205028.1">
    <property type="nucleotide sequence ID" value="NZ_CADILG010000001.1"/>
</dbReference>
<dbReference type="InterPro" id="IPR011990">
    <property type="entry name" value="TPR-like_helical_dom_sf"/>
</dbReference>
<sequence>MTQTISAQQDLDRSQAVIDRLLPLTTPFSGSDQELKEHLVAAWFTKLRNLRRLGRTAEEVQSADALAVHLEGAAPEDWPWMARAQFAKGAALAADGKHEDALAAWRHLEQRFEHVESLAAREWLARAGMEVIALTVHRGATFARVDMVREADRLEQRFGDDAWPATQALVAKIRLRKAELFEDLGYRQQALEGYARLQSDFQESDADDLREAAADAALAQARLLADKDWPGALQAMDALLRTHGGSSSTGIRQTLALAHLDRVFWWHLSSLAAPEHSSKPEQAVLACEQMEAQFSDTDSVIEVRCLGRCLQAHAEALHELADQTEDEEQAASLTSRAEALSEQHWQRHCGHADAQVRRTAVIAWINALEMRDEEAARQGYGQVLERLGDDRVAALQEPLARAWYRLAGTEETLGSPEQALETLEALRRRFADDDDAAVRLVVGRAMRQKARLLNRTGQHEAALGALEDMTRLSLPVEPGGAQQTAWRQLQASSMELEAEIWGDLAPPKHAHPSGKNDNDEPIPVPDVTEAERRRAAVGDSLLERFGDDEDTAVRLSVLDALYDLAVSQRERLHFEEAVQTYQKLLRKFAADKTEAIESRVASSYLNLAYLQMQLLERNEEALKTYDALLAHCGSSTRPIARDTVARANASRLTCLNRLQGQGVAVDYGAQYEPVAPQRLQEMKAVVAEGRKLQDQENYGDAIARYEQVASAHVESLHPELRAICLDALVNKGFCLARLGQREAAIVVNDEIVARYSDDMNLSFDKDVALALSNKAVQLDKLGRHEEELAVYDEIIRRWEGNTLSYLRLRVARAMWSKALTLAERDVAGAEAQYRRVVHNYLDDGEPDVRLEAVKACVNLGALLRKQGRYAEVIPWLEEKLQQLGDENAPGFAVQINWMRLQLARSYGKVGASKQQLALYEQLILLPKGVLNREQLDATLAEYRACKPGTGLQILRKKLAGMFGGKKG</sequence>
<keyword evidence="1" id="KW-0677">Repeat</keyword>
<keyword evidence="5" id="KW-1185">Reference proteome</keyword>
<gene>
    <name evidence="4" type="ORF">LMG26858_00051</name>
</gene>
<reference evidence="4 5" key="1">
    <citation type="submission" date="2020-04" db="EMBL/GenBank/DDBJ databases">
        <authorList>
            <person name="De Canck E."/>
        </authorList>
    </citation>
    <scope>NUCLEOTIDE SEQUENCE [LARGE SCALE GENOMIC DNA]</scope>
    <source>
        <strain evidence="4 5">LMG 26858</strain>
    </source>
</reference>
<evidence type="ECO:0000313" key="5">
    <source>
        <dbReference type="Proteomes" id="UP000494117"/>
    </source>
</evidence>
<evidence type="ECO:0000256" key="1">
    <source>
        <dbReference type="ARBA" id="ARBA00022737"/>
    </source>
</evidence>
<accession>A0A6S7BUV3</accession>
<feature type="region of interest" description="Disordered" evidence="3">
    <location>
        <begin position="504"/>
        <end position="525"/>
    </location>
</feature>
<dbReference type="AlphaFoldDB" id="A0A6S7BUV3"/>
<evidence type="ECO:0008006" key="6">
    <source>
        <dbReference type="Google" id="ProtNLM"/>
    </source>
</evidence>
<dbReference type="SMART" id="SM00028">
    <property type="entry name" value="TPR"/>
    <property type="match status" value="7"/>
</dbReference>
<dbReference type="InterPro" id="IPR051685">
    <property type="entry name" value="Ycf3/AcsC/BcsC/TPR_MFPF"/>
</dbReference>
<dbReference type="InterPro" id="IPR019734">
    <property type="entry name" value="TPR_rpt"/>
</dbReference>